<dbReference type="PANTHER" id="PTHR33085">
    <property type="entry name" value="OS12G0113100 PROTEIN-RELATED"/>
    <property type="match status" value="1"/>
</dbReference>
<dbReference type="FunCoup" id="A0A0Q3H659">
    <property type="interactions" value="662"/>
</dbReference>
<dbReference type="InParanoid" id="A0A0Q3H659"/>
<accession>A0A0Q3H659</accession>
<reference evidence="1" key="2">
    <citation type="submission" date="2017-06" db="EMBL/GenBank/DDBJ databases">
        <title>WGS assembly of Brachypodium distachyon.</title>
        <authorList>
            <consortium name="The International Brachypodium Initiative"/>
            <person name="Lucas S."/>
            <person name="Harmon-Smith M."/>
            <person name="Lail K."/>
            <person name="Tice H."/>
            <person name="Grimwood J."/>
            <person name="Bruce D."/>
            <person name="Barry K."/>
            <person name="Shu S."/>
            <person name="Lindquist E."/>
            <person name="Wang M."/>
            <person name="Pitluck S."/>
            <person name="Vogel J.P."/>
            <person name="Garvin D.F."/>
            <person name="Mockler T.C."/>
            <person name="Schmutz J."/>
            <person name="Rokhsar D."/>
            <person name="Bevan M.W."/>
        </authorList>
    </citation>
    <scope>NUCLEOTIDE SEQUENCE</scope>
    <source>
        <strain evidence="1">Bd21</strain>
    </source>
</reference>
<dbReference type="Proteomes" id="UP000008810">
    <property type="component" value="Chromosome 5"/>
</dbReference>
<protein>
    <recommendedName>
        <fullName evidence="4">DUF1618 domain-containing protein</fullName>
    </recommendedName>
</protein>
<gene>
    <name evidence="1" type="ORF">BRADI_5g16453v3</name>
</gene>
<dbReference type="SUPFAM" id="SSF75011">
    <property type="entry name" value="3-carboxy-cis,cis-mucoante lactonizing enzyme"/>
    <property type="match status" value="1"/>
</dbReference>
<dbReference type="EMBL" id="CM000884">
    <property type="protein sequence ID" value="KQJ83715.1"/>
    <property type="molecule type" value="Genomic_DNA"/>
</dbReference>
<reference evidence="2" key="3">
    <citation type="submission" date="2018-08" db="UniProtKB">
        <authorList>
            <consortium name="EnsemblPlants"/>
        </authorList>
    </citation>
    <scope>IDENTIFICATION</scope>
    <source>
        <strain evidence="2">cv. Bd21</strain>
    </source>
</reference>
<proteinExistence type="predicted"/>
<name>A0A0Q3H659_BRADI</name>
<evidence type="ECO:0008006" key="4">
    <source>
        <dbReference type="Google" id="ProtNLM"/>
    </source>
</evidence>
<dbReference type="AlphaFoldDB" id="A0A0Q3H659"/>
<dbReference type="EnsemblPlants" id="KQJ83715">
    <property type="protein sequence ID" value="KQJ83715"/>
    <property type="gene ID" value="BRADI_5g16453v3"/>
</dbReference>
<evidence type="ECO:0000313" key="3">
    <source>
        <dbReference type="Proteomes" id="UP000008810"/>
    </source>
</evidence>
<dbReference type="PANTHER" id="PTHR33085:SF82">
    <property type="entry name" value="DUF1618 DOMAIN-CONTAINING PROTEIN"/>
    <property type="match status" value="1"/>
</dbReference>
<reference evidence="1 2" key="1">
    <citation type="journal article" date="2010" name="Nature">
        <title>Genome sequencing and analysis of the model grass Brachypodium distachyon.</title>
        <authorList>
            <consortium name="International Brachypodium Initiative"/>
        </authorList>
    </citation>
    <scope>NUCLEOTIDE SEQUENCE [LARGE SCALE GENOMIC DNA]</scope>
    <source>
        <strain evidence="1 2">Bd21</strain>
    </source>
</reference>
<dbReference type="OrthoDB" id="635005at2759"/>
<evidence type="ECO:0000313" key="2">
    <source>
        <dbReference type="EnsemblPlants" id="KQJ83715"/>
    </source>
</evidence>
<sequence length="349" mass="38969">MPKHSPDGAAARRATKRSRGRRFLYLVTDDWELGYSIRKVDLEEEYDDDAYTDEAGTFSCNSSERRLPPVVFRLEAPHIGANHFAAAFGTKIMALHHTPRRYIPVFNVRTRCLSFGPRMRRNPSAPIYVPISDKLFSLDSGTFQMLHPPPPPINPNCSISVPKWPSWRRLPTPPFKHERVTSHAVHPDGRTIFISISHKTGATFAFDTAASSPKWARTGNWQLPFKGRAHYDCELDAWVGLTKDPDTLGHLCSCDIPSTDDSVGRQALAWKLSKDKLFCKNPEEHHVGTTTKHAPAPLQLASSVPAGSDGQVNNYRGQGPHIEEIPASAPEGREDLGLRLRLKGGRTWV</sequence>
<dbReference type="InterPro" id="IPR012871">
    <property type="entry name" value="DUF1668_ORYSA"/>
</dbReference>
<keyword evidence="3" id="KW-1185">Reference proteome</keyword>
<dbReference type="Gramene" id="KQJ83715">
    <property type="protein sequence ID" value="KQJ83715"/>
    <property type="gene ID" value="BRADI_5g16453v3"/>
</dbReference>
<organism evidence="1">
    <name type="scientific">Brachypodium distachyon</name>
    <name type="common">Purple false brome</name>
    <name type="synonym">Trachynia distachya</name>
    <dbReference type="NCBI Taxonomy" id="15368"/>
    <lineage>
        <taxon>Eukaryota</taxon>
        <taxon>Viridiplantae</taxon>
        <taxon>Streptophyta</taxon>
        <taxon>Embryophyta</taxon>
        <taxon>Tracheophyta</taxon>
        <taxon>Spermatophyta</taxon>
        <taxon>Magnoliopsida</taxon>
        <taxon>Liliopsida</taxon>
        <taxon>Poales</taxon>
        <taxon>Poaceae</taxon>
        <taxon>BOP clade</taxon>
        <taxon>Pooideae</taxon>
        <taxon>Stipodae</taxon>
        <taxon>Brachypodieae</taxon>
        <taxon>Brachypodium</taxon>
    </lineage>
</organism>
<dbReference type="Pfam" id="PF07893">
    <property type="entry name" value="DUF1668"/>
    <property type="match status" value="1"/>
</dbReference>
<evidence type="ECO:0000313" key="1">
    <source>
        <dbReference type="EMBL" id="KQJ83715.1"/>
    </source>
</evidence>